<proteinExistence type="predicted"/>
<gene>
    <name evidence="1" type="ORF">OHM77_08690</name>
</gene>
<sequence>MQIEEIVFEALEGCNEAFEELTACACCGTQGGRMCGCGPRR</sequence>
<protein>
    <submittedName>
        <fullName evidence="1">Uncharacterized protein</fullName>
    </submittedName>
</protein>
<dbReference type="EMBL" id="CP107246">
    <property type="protein sequence ID" value="WIM04776.1"/>
    <property type="molecule type" value="Genomic_DNA"/>
</dbReference>
<evidence type="ECO:0000313" key="1">
    <source>
        <dbReference type="EMBL" id="WIM04776.1"/>
    </source>
</evidence>
<organism evidence="1">
    <name type="scientific">Candidatus Nitricoxidivorans perseverans</name>
    <dbReference type="NCBI Taxonomy" id="2975601"/>
    <lineage>
        <taxon>Bacteria</taxon>
        <taxon>Pseudomonadati</taxon>
        <taxon>Pseudomonadota</taxon>
        <taxon>Betaproteobacteria</taxon>
        <taxon>Nitrosomonadales</taxon>
        <taxon>Sterolibacteriaceae</taxon>
        <taxon>Candidatus Nitricoxidivorans</taxon>
    </lineage>
</organism>
<reference evidence="1" key="1">
    <citation type="journal article" date="2023" name="Nat. Microbiol.">
        <title>Enrichment and characterization of a nitric oxide-reducing microbial community in a continuous bioreactor.</title>
        <authorList>
            <person name="Garrido-Amador P."/>
            <person name="Stortenbeker N."/>
            <person name="Wessels H.J.C.T."/>
            <person name="Speth D.R."/>
            <person name="Garcia-Heredia I."/>
            <person name="Kartal B."/>
        </authorList>
    </citation>
    <scope>NUCLEOTIDE SEQUENCE</scope>
    <source>
        <strain evidence="1">MAG1</strain>
    </source>
</reference>
<dbReference type="Proteomes" id="UP001234916">
    <property type="component" value="Chromosome"/>
</dbReference>
<dbReference type="AlphaFoldDB" id="A0AA49FJG4"/>
<name>A0AA49FJG4_9PROT</name>
<accession>A0AA49FJG4</accession>
<dbReference type="KEGG" id="npv:OHM77_08690"/>